<dbReference type="InterPro" id="IPR036388">
    <property type="entry name" value="WH-like_DNA-bd_sf"/>
</dbReference>
<dbReference type="SUPFAM" id="SSF46785">
    <property type="entry name" value="Winged helix' DNA-binding domain"/>
    <property type="match status" value="1"/>
</dbReference>
<name>A0A1H6AYE1_9ACTN</name>
<dbReference type="Gene3D" id="1.10.10.10">
    <property type="entry name" value="Winged helix-like DNA-binding domain superfamily/Winged helix DNA-binding domain"/>
    <property type="match status" value="1"/>
</dbReference>
<keyword evidence="2" id="KW-0238">DNA-binding</keyword>
<dbReference type="EMBL" id="FNVO01000006">
    <property type="protein sequence ID" value="SEG53422.1"/>
    <property type="molecule type" value="Genomic_DNA"/>
</dbReference>
<dbReference type="PANTHER" id="PTHR33164">
    <property type="entry name" value="TRANSCRIPTIONAL REGULATOR, MARR FAMILY"/>
    <property type="match status" value="1"/>
</dbReference>
<dbReference type="InterPro" id="IPR036390">
    <property type="entry name" value="WH_DNA-bd_sf"/>
</dbReference>
<dbReference type="InterPro" id="IPR039422">
    <property type="entry name" value="MarR/SlyA-like"/>
</dbReference>
<protein>
    <submittedName>
        <fullName evidence="2">DNA-binding transcriptional regulator, MarR family</fullName>
    </submittedName>
</protein>
<gene>
    <name evidence="2" type="ORF">SAMN04489712_10691</name>
</gene>
<proteinExistence type="predicted"/>
<dbReference type="Pfam" id="PF12802">
    <property type="entry name" value="MarR_2"/>
    <property type="match status" value="1"/>
</dbReference>
<reference evidence="3" key="1">
    <citation type="submission" date="2016-10" db="EMBL/GenBank/DDBJ databases">
        <authorList>
            <person name="Varghese N."/>
            <person name="Submissions S."/>
        </authorList>
    </citation>
    <scope>NUCLEOTIDE SEQUENCE [LARGE SCALE GENOMIC DNA]</scope>
    <source>
        <strain evidence="3">DSM 43163</strain>
    </source>
</reference>
<dbReference type="GO" id="GO:0006950">
    <property type="term" value="P:response to stress"/>
    <property type="evidence" value="ECO:0007669"/>
    <property type="project" value="TreeGrafter"/>
</dbReference>
<dbReference type="SMART" id="SM00347">
    <property type="entry name" value="HTH_MARR"/>
    <property type="match status" value="1"/>
</dbReference>
<evidence type="ECO:0000259" key="1">
    <source>
        <dbReference type="PROSITE" id="PS50995"/>
    </source>
</evidence>
<feature type="domain" description="HTH marR-type" evidence="1">
    <location>
        <begin position="14"/>
        <end position="150"/>
    </location>
</feature>
<dbReference type="PRINTS" id="PR00598">
    <property type="entry name" value="HTHMARR"/>
</dbReference>
<dbReference type="PANTHER" id="PTHR33164:SF99">
    <property type="entry name" value="MARR FAMILY REGULATORY PROTEIN"/>
    <property type="match status" value="1"/>
</dbReference>
<accession>A0A1H6AYE1</accession>
<dbReference type="Proteomes" id="UP000236723">
    <property type="component" value="Unassembled WGS sequence"/>
</dbReference>
<evidence type="ECO:0000313" key="2">
    <source>
        <dbReference type="EMBL" id="SEG53422.1"/>
    </source>
</evidence>
<dbReference type="GO" id="GO:0003700">
    <property type="term" value="F:DNA-binding transcription factor activity"/>
    <property type="evidence" value="ECO:0007669"/>
    <property type="project" value="InterPro"/>
</dbReference>
<dbReference type="InterPro" id="IPR000835">
    <property type="entry name" value="HTH_MarR-typ"/>
</dbReference>
<organism evidence="2 3">
    <name type="scientific">Thermomonospora echinospora</name>
    <dbReference type="NCBI Taxonomy" id="1992"/>
    <lineage>
        <taxon>Bacteria</taxon>
        <taxon>Bacillati</taxon>
        <taxon>Actinomycetota</taxon>
        <taxon>Actinomycetes</taxon>
        <taxon>Streptosporangiales</taxon>
        <taxon>Thermomonosporaceae</taxon>
        <taxon>Thermomonospora</taxon>
    </lineage>
</organism>
<evidence type="ECO:0000313" key="3">
    <source>
        <dbReference type="Proteomes" id="UP000236723"/>
    </source>
</evidence>
<sequence>MATMTGTQWLDDEEQRAWRAFVRMQGRLTARLNRQLQTDSGLSLADYEVLVQLTDTADGRLRPFELQRCLHWEQSRLSHHLTRMQRRGLIGREECTEDGRGAFIVLTDAGRDAITAAAPGHVDTVRSLFLDGLTRDQIAALRQVSEQVLGRLDATADTDD</sequence>
<keyword evidence="3" id="KW-1185">Reference proteome</keyword>
<dbReference type="PROSITE" id="PS50995">
    <property type="entry name" value="HTH_MARR_2"/>
    <property type="match status" value="1"/>
</dbReference>
<dbReference type="GO" id="GO:0003677">
    <property type="term" value="F:DNA binding"/>
    <property type="evidence" value="ECO:0007669"/>
    <property type="project" value="UniProtKB-KW"/>
</dbReference>
<dbReference type="AlphaFoldDB" id="A0A1H6AYE1"/>